<keyword evidence="5" id="KW-0406">Ion transport</keyword>
<dbReference type="STRING" id="1752398.A8M32_03065"/>
<protein>
    <submittedName>
        <fullName evidence="10">Cation transporter</fullName>
    </submittedName>
</protein>
<dbReference type="InterPro" id="IPR027469">
    <property type="entry name" value="Cation_efflux_TMD_sf"/>
</dbReference>
<dbReference type="InterPro" id="IPR045316">
    <property type="entry name" value="Msc2-like"/>
</dbReference>
<evidence type="ECO:0000259" key="9">
    <source>
        <dbReference type="Pfam" id="PF01545"/>
    </source>
</evidence>
<evidence type="ECO:0000256" key="7">
    <source>
        <dbReference type="SAM" id="MobiDB-lite"/>
    </source>
</evidence>
<dbReference type="InterPro" id="IPR058533">
    <property type="entry name" value="Cation_efflux_TM"/>
</dbReference>
<dbReference type="PANTHER" id="PTHR45755:SF4">
    <property type="entry name" value="ZINC TRANSPORTER 7"/>
    <property type="match status" value="1"/>
</dbReference>
<dbReference type="Proteomes" id="UP000094342">
    <property type="component" value="Unassembled WGS sequence"/>
</dbReference>
<dbReference type="SUPFAM" id="SSF161111">
    <property type="entry name" value="Cation efflux protein transmembrane domain-like"/>
    <property type="match status" value="1"/>
</dbReference>
<evidence type="ECO:0000256" key="5">
    <source>
        <dbReference type="ARBA" id="ARBA00023065"/>
    </source>
</evidence>
<feature type="transmembrane region" description="Helical" evidence="8">
    <location>
        <begin position="153"/>
        <end position="170"/>
    </location>
</feature>
<dbReference type="OrthoDB" id="271709at2"/>
<dbReference type="Pfam" id="PF01545">
    <property type="entry name" value="Cation_efflux"/>
    <property type="match status" value="1"/>
</dbReference>
<dbReference type="InterPro" id="IPR002524">
    <property type="entry name" value="Cation_efflux"/>
</dbReference>
<evidence type="ECO:0000313" key="10">
    <source>
        <dbReference type="EMBL" id="ODR92778.1"/>
    </source>
</evidence>
<feature type="transmembrane region" description="Helical" evidence="8">
    <location>
        <begin position="81"/>
        <end position="98"/>
    </location>
</feature>
<comment type="subcellular location">
    <subcellularLocation>
        <location evidence="1">Membrane</location>
        <topology evidence="1">Multi-pass membrane protein</topology>
    </subcellularLocation>
</comment>
<dbReference type="AlphaFoldDB" id="A0A1E3VGT2"/>
<dbReference type="GO" id="GO:0005385">
    <property type="term" value="F:zinc ion transmembrane transporter activity"/>
    <property type="evidence" value="ECO:0007669"/>
    <property type="project" value="InterPro"/>
</dbReference>
<evidence type="ECO:0000313" key="11">
    <source>
        <dbReference type="Proteomes" id="UP000094342"/>
    </source>
</evidence>
<proteinExistence type="predicted"/>
<reference evidence="11" key="1">
    <citation type="submission" date="2016-05" db="EMBL/GenBank/DDBJ databases">
        <authorList>
            <person name="Li Y."/>
        </authorList>
    </citation>
    <scope>NUCLEOTIDE SEQUENCE [LARGE SCALE GENOMIC DNA]</scope>
    <source>
        <strain evidence="11">YIC4027</strain>
    </source>
</reference>
<keyword evidence="6 8" id="KW-0472">Membrane</keyword>
<dbReference type="NCBIfam" id="TIGR01297">
    <property type="entry name" value="CDF"/>
    <property type="match status" value="1"/>
</dbReference>
<gene>
    <name evidence="10" type="ORF">A8M32_03065</name>
</gene>
<evidence type="ECO:0000256" key="4">
    <source>
        <dbReference type="ARBA" id="ARBA00022989"/>
    </source>
</evidence>
<sequence length="332" mass="36213">MMPSRNLHGHSDPHSQDHGHRHESSRALNAAHDHLFLGDSHARNERRTWLVIAITATMMVVEIVAGNLFGSMALVADGWHMSTHAAALLITALAYLYARKHAHNRRFSFGTGKLGDLAGFASAVVLALIALLIGWESLMRLRSPVAIDFNEAISVAVVGLAVNLLCAWLLKDDHHHHGHDPGHHAHHDHAGEDKNLRAAYLHVLADALTSVLAIAGLAFGSLYGWTWLDPAMGIVGGLVIARWSWGLIRDAGSVLIDYIPEDEDLPYEIEGIITREGADIVDLHVWQLGPGHHGAIVSIVTDKPRAPSYYRDKLAAIQDLSHVTVEIEARAA</sequence>
<comment type="caution">
    <text evidence="10">The sequence shown here is derived from an EMBL/GenBank/DDBJ whole genome shotgun (WGS) entry which is preliminary data.</text>
</comment>
<feature type="transmembrane region" description="Helical" evidence="8">
    <location>
        <begin position="231"/>
        <end position="248"/>
    </location>
</feature>
<evidence type="ECO:0000256" key="3">
    <source>
        <dbReference type="ARBA" id="ARBA00022692"/>
    </source>
</evidence>
<keyword evidence="11" id="KW-1185">Reference proteome</keyword>
<dbReference type="NCBIfam" id="NF033827">
    <property type="entry name" value="CDF_efflux_DmeF"/>
    <property type="match status" value="1"/>
</dbReference>
<keyword evidence="3 8" id="KW-0812">Transmembrane</keyword>
<feature type="transmembrane region" description="Helical" evidence="8">
    <location>
        <begin position="49"/>
        <end position="69"/>
    </location>
</feature>
<feature type="region of interest" description="Disordered" evidence="7">
    <location>
        <begin position="1"/>
        <end position="24"/>
    </location>
</feature>
<accession>A0A1E3VGT2</accession>
<feature type="transmembrane region" description="Helical" evidence="8">
    <location>
        <begin position="203"/>
        <end position="225"/>
    </location>
</feature>
<keyword evidence="4 8" id="KW-1133">Transmembrane helix</keyword>
<evidence type="ECO:0000256" key="8">
    <source>
        <dbReference type="SAM" id="Phobius"/>
    </source>
</evidence>
<dbReference type="RefSeq" id="WP_069456944.1">
    <property type="nucleotide sequence ID" value="NZ_LYBW01000039.1"/>
</dbReference>
<organism evidence="10 11">
    <name type="scientific">Sinorhizobium alkalisoli</name>
    <dbReference type="NCBI Taxonomy" id="1752398"/>
    <lineage>
        <taxon>Bacteria</taxon>
        <taxon>Pseudomonadati</taxon>
        <taxon>Pseudomonadota</taxon>
        <taxon>Alphaproteobacteria</taxon>
        <taxon>Hyphomicrobiales</taxon>
        <taxon>Rhizobiaceae</taxon>
        <taxon>Sinorhizobium/Ensifer group</taxon>
        <taxon>Sinorhizobium</taxon>
    </lineage>
</organism>
<evidence type="ECO:0000256" key="1">
    <source>
        <dbReference type="ARBA" id="ARBA00004141"/>
    </source>
</evidence>
<evidence type="ECO:0000256" key="2">
    <source>
        <dbReference type="ARBA" id="ARBA00022448"/>
    </source>
</evidence>
<feature type="domain" description="Cation efflux protein transmembrane" evidence="9">
    <location>
        <begin position="49"/>
        <end position="256"/>
    </location>
</feature>
<keyword evidence="2" id="KW-0813">Transport</keyword>
<dbReference type="Gene3D" id="1.20.1510.10">
    <property type="entry name" value="Cation efflux protein transmembrane domain"/>
    <property type="match status" value="1"/>
</dbReference>
<feature type="transmembrane region" description="Helical" evidence="8">
    <location>
        <begin position="114"/>
        <end position="133"/>
    </location>
</feature>
<dbReference type="PANTHER" id="PTHR45755">
    <property type="match status" value="1"/>
</dbReference>
<dbReference type="GO" id="GO:0006882">
    <property type="term" value="P:intracellular zinc ion homeostasis"/>
    <property type="evidence" value="ECO:0007669"/>
    <property type="project" value="InterPro"/>
</dbReference>
<name>A0A1E3VGT2_9HYPH</name>
<dbReference type="EMBL" id="LYBW01000039">
    <property type="protein sequence ID" value="ODR92778.1"/>
    <property type="molecule type" value="Genomic_DNA"/>
</dbReference>
<feature type="compositionally biased region" description="Basic and acidic residues" evidence="7">
    <location>
        <begin position="9"/>
        <end position="24"/>
    </location>
</feature>
<dbReference type="GO" id="GO:0016020">
    <property type="term" value="C:membrane"/>
    <property type="evidence" value="ECO:0007669"/>
    <property type="project" value="UniProtKB-SubCell"/>
</dbReference>
<evidence type="ECO:0000256" key="6">
    <source>
        <dbReference type="ARBA" id="ARBA00023136"/>
    </source>
</evidence>